<proteinExistence type="predicted"/>
<keyword evidence="2" id="KW-1185">Reference proteome</keyword>
<accession>A0ACA9YB44</accession>
<protein>
    <submittedName>
        <fullName evidence="1">Uncharacterized protein</fullName>
    </submittedName>
</protein>
<dbReference type="Proteomes" id="UP001152531">
    <property type="component" value="Unassembled WGS sequence"/>
</dbReference>
<gene>
    <name evidence="1" type="ORF">CLIB1444_08S05842</name>
</gene>
<name>A0ACA9YB44_9ASCO</name>
<reference evidence="1" key="1">
    <citation type="submission" date="2022-06" db="EMBL/GenBank/DDBJ databases">
        <authorList>
            <person name="Legras J.-L."/>
            <person name="Devillers H."/>
            <person name="Grondin C."/>
        </authorList>
    </citation>
    <scope>NUCLEOTIDE SEQUENCE</scope>
    <source>
        <strain evidence="1">CLIB 1444</strain>
    </source>
</reference>
<evidence type="ECO:0000313" key="1">
    <source>
        <dbReference type="EMBL" id="CAH6722278.1"/>
    </source>
</evidence>
<sequence length="343" mass="39309">MSKVCSFNMKKFSKYVLSVPEEFGNIPVNTPINTWYHFPQRSSLMITFVVNNRNIGIYVYFRGERLEKVYLEPFRIPRAVFMTKYPAVGFKLTDEKGKTVSRFQVSFEEKNTYDKLIEFLEEHNLIVNEVAPKETPTQNISNSIPVVSEFILPSRDPHHRTRKVVSEVSLQPESMKQIGSEVRDTPLYHTQISQLDTVFPNQLEGSANDLTFGSIDYQQPQASQLPIHQSQGLVSNYVGHQFPSNQSTRGLTIDDNIYNIYSSQYPEGVTPNTSIMSQIQEEIFNPKSRKIDKGVQTKGKISKKSTDLKKMNKAQIKDYVKELLSDQEFVKTIEILENALFGS</sequence>
<organism evidence="1 2">
    <name type="scientific">[Candida] jaroonii</name>
    <dbReference type="NCBI Taxonomy" id="467808"/>
    <lineage>
        <taxon>Eukaryota</taxon>
        <taxon>Fungi</taxon>
        <taxon>Dikarya</taxon>
        <taxon>Ascomycota</taxon>
        <taxon>Saccharomycotina</taxon>
        <taxon>Pichiomycetes</taxon>
        <taxon>Debaryomycetaceae</taxon>
        <taxon>Yamadazyma</taxon>
    </lineage>
</organism>
<comment type="caution">
    <text evidence="1">The sequence shown here is derived from an EMBL/GenBank/DDBJ whole genome shotgun (WGS) entry which is preliminary data.</text>
</comment>
<dbReference type="EMBL" id="CALSDN010000008">
    <property type="protein sequence ID" value="CAH6722278.1"/>
    <property type="molecule type" value="Genomic_DNA"/>
</dbReference>
<evidence type="ECO:0000313" key="2">
    <source>
        <dbReference type="Proteomes" id="UP001152531"/>
    </source>
</evidence>